<evidence type="ECO:0000313" key="16">
    <source>
        <dbReference type="Proteomes" id="UP000228976"/>
    </source>
</evidence>
<evidence type="ECO:0000256" key="10">
    <source>
        <dbReference type="PIRSR" id="PIRSR000350-4"/>
    </source>
</evidence>
<keyword evidence="6" id="KW-1015">Disulfide bond</keyword>
<evidence type="ECO:0000256" key="8">
    <source>
        <dbReference type="PIRSR" id="PIRSR000350-2"/>
    </source>
</evidence>
<keyword evidence="7 11" id="KW-0676">Redox-active center</keyword>
<evidence type="ECO:0000256" key="4">
    <source>
        <dbReference type="ARBA" id="ARBA00023002"/>
    </source>
</evidence>
<feature type="domain" description="Pyridine nucleotide-disulphide oxidoreductase dimerisation" evidence="13">
    <location>
        <begin position="402"/>
        <end position="516"/>
    </location>
</feature>
<dbReference type="InterPro" id="IPR023753">
    <property type="entry name" value="FAD/NAD-binding_dom"/>
</dbReference>
<evidence type="ECO:0000256" key="12">
    <source>
        <dbReference type="SAM" id="MobiDB-lite"/>
    </source>
</evidence>
<comment type="caution">
    <text evidence="15">The sequence shown here is derived from an EMBL/GenBank/DDBJ whole genome shotgun (WGS) entry which is preliminary data.</text>
</comment>
<evidence type="ECO:0000256" key="3">
    <source>
        <dbReference type="ARBA" id="ARBA00022827"/>
    </source>
</evidence>
<evidence type="ECO:0000256" key="6">
    <source>
        <dbReference type="ARBA" id="ARBA00023157"/>
    </source>
</evidence>
<dbReference type="Proteomes" id="UP000228976">
    <property type="component" value="Unassembled WGS sequence"/>
</dbReference>
<dbReference type="SUPFAM" id="SSF51905">
    <property type="entry name" value="FAD/NAD(P)-binding domain"/>
    <property type="match status" value="1"/>
</dbReference>
<evidence type="ECO:0000256" key="2">
    <source>
        <dbReference type="ARBA" id="ARBA00022630"/>
    </source>
</evidence>
<gene>
    <name evidence="15" type="ORF">AEAE_0294</name>
</gene>
<evidence type="ECO:0000256" key="7">
    <source>
        <dbReference type="ARBA" id="ARBA00023284"/>
    </source>
</evidence>
<dbReference type="OrthoDB" id="4678789at2"/>
<dbReference type="InterPro" id="IPR004099">
    <property type="entry name" value="Pyr_nucl-diS_OxRdtase_dimer"/>
</dbReference>
<dbReference type="PROSITE" id="PS00076">
    <property type="entry name" value="PYRIDINE_REDOX_1"/>
    <property type="match status" value="1"/>
</dbReference>
<protein>
    <submittedName>
        <fullName evidence="15">Dihydrolipoamide dehydrogenase</fullName>
    </submittedName>
</protein>
<keyword evidence="2 11" id="KW-0285">Flavoprotein</keyword>
<keyword evidence="9" id="KW-0547">Nucleotide-binding</keyword>
<keyword evidence="5 9" id="KW-0520">NAD</keyword>
<dbReference type="Pfam" id="PF02852">
    <property type="entry name" value="Pyr_redox_dim"/>
    <property type="match status" value="1"/>
</dbReference>
<evidence type="ECO:0000256" key="1">
    <source>
        <dbReference type="ARBA" id="ARBA00007532"/>
    </source>
</evidence>
<accession>A0A261FA66</accession>
<evidence type="ECO:0000313" key="15">
    <source>
        <dbReference type="EMBL" id="OZG55806.1"/>
    </source>
</evidence>
<feature type="binding site" evidence="9">
    <location>
        <begin position="180"/>
        <end position="182"/>
    </location>
    <ligand>
        <name>FAD</name>
        <dbReference type="ChEBI" id="CHEBI:57692"/>
    </ligand>
</feature>
<dbReference type="InterPro" id="IPR001100">
    <property type="entry name" value="Pyr_nuc-diS_OxRdtase"/>
</dbReference>
<feature type="binding site" evidence="9">
    <location>
        <position position="367"/>
    </location>
    <ligand>
        <name>FAD</name>
        <dbReference type="ChEBI" id="CHEBI:57692"/>
    </ligand>
</feature>
<keyword evidence="4 11" id="KW-0560">Oxidoreductase</keyword>
<dbReference type="PANTHER" id="PTHR22912:SF217">
    <property type="entry name" value="DIHYDROLIPOYL DEHYDROGENASE"/>
    <property type="match status" value="1"/>
</dbReference>
<feature type="binding site" evidence="9">
    <location>
        <position position="326"/>
    </location>
    <ligand>
        <name>NAD(+)</name>
        <dbReference type="ChEBI" id="CHEBI:57540"/>
    </ligand>
</feature>
<organism evidence="15 16">
    <name type="scientific">Aeriscardovia aeriphila</name>
    <dbReference type="NCBI Taxonomy" id="218139"/>
    <lineage>
        <taxon>Bacteria</taxon>
        <taxon>Bacillati</taxon>
        <taxon>Actinomycetota</taxon>
        <taxon>Actinomycetes</taxon>
        <taxon>Bifidobacteriales</taxon>
        <taxon>Bifidobacteriaceae</taxon>
        <taxon>Aeriscardovia</taxon>
    </lineage>
</organism>
<comment type="cofactor">
    <cofactor evidence="9">
        <name>FAD</name>
        <dbReference type="ChEBI" id="CHEBI:57692"/>
    </cofactor>
    <text evidence="9">Binds 1 FAD per subunit.</text>
</comment>
<evidence type="ECO:0000256" key="9">
    <source>
        <dbReference type="PIRSR" id="PIRSR000350-3"/>
    </source>
</evidence>
<feature type="region of interest" description="Disordered" evidence="12">
    <location>
        <begin position="288"/>
        <end position="309"/>
    </location>
</feature>
<dbReference type="PANTHER" id="PTHR22912">
    <property type="entry name" value="DISULFIDE OXIDOREDUCTASE"/>
    <property type="match status" value="1"/>
</dbReference>
<dbReference type="Pfam" id="PF07992">
    <property type="entry name" value="Pyr_redox_2"/>
    <property type="match status" value="1"/>
</dbReference>
<dbReference type="GO" id="GO:0006103">
    <property type="term" value="P:2-oxoglutarate metabolic process"/>
    <property type="evidence" value="ECO:0007669"/>
    <property type="project" value="TreeGrafter"/>
</dbReference>
<dbReference type="RefSeq" id="WP_094689420.1">
    <property type="nucleotide sequence ID" value="NZ_JACBYZ010000001.1"/>
</dbReference>
<feature type="active site" description="Proton acceptor" evidence="8">
    <location>
        <position position="506"/>
    </location>
</feature>
<dbReference type="InterPro" id="IPR050151">
    <property type="entry name" value="Class-I_Pyr_Nuc-Dis_Oxidored"/>
</dbReference>
<dbReference type="PRINTS" id="PR00411">
    <property type="entry name" value="PNDRDTASEI"/>
</dbReference>
<dbReference type="EMBL" id="MWWU01000002">
    <property type="protein sequence ID" value="OZG55806.1"/>
    <property type="molecule type" value="Genomic_DNA"/>
</dbReference>
<evidence type="ECO:0000256" key="5">
    <source>
        <dbReference type="ARBA" id="ARBA00023027"/>
    </source>
</evidence>
<dbReference type="Gene3D" id="3.30.390.30">
    <property type="match status" value="1"/>
</dbReference>
<feature type="domain" description="FAD/NAD(P)-binding" evidence="14">
    <location>
        <begin position="12"/>
        <end position="382"/>
    </location>
</feature>
<dbReference type="SUPFAM" id="SSF55424">
    <property type="entry name" value="FAD/NAD-linked reductases, dimerisation (C-terminal) domain"/>
    <property type="match status" value="1"/>
</dbReference>
<feature type="binding site" evidence="9">
    <location>
        <begin position="217"/>
        <end position="224"/>
    </location>
    <ligand>
        <name>NAD(+)</name>
        <dbReference type="ChEBI" id="CHEBI:57540"/>
    </ligand>
</feature>
<dbReference type="InterPro" id="IPR016156">
    <property type="entry name" value="FAD/NAD-linked_Rdtase_dimer_sf"/>
</dbReference>
<keyword evidence="3 9" id="KW-0274">FAD</keyword>
<evidence type="ECO:0000259" key="14">
    <source>
        <dbReference type="Pfam" id="PF07992"/>
    </source>
</evidence>
<dbReference type="PRINTS" id="PR00368">
    <property type="entry name" value="FADPNR"/>
</dbReference>
<sequence length="528" mass="56428">MLVDHVSENQHFDVAIIGAGTGGYSAALRLAELGKSVVLIEEDARPGGVCLHEGCIPSKALLRAAEVRHLADNAAAMGMDYELKSFDFGRLVSYKEATIEQMTSGLEQLLHARKVTFVQAWAEVTQPHQLTLHLPQSQSESEGQVDGEASGQTADQGQAEDDGQANPILHLHATDIIIATGSHPRELDGVPISHKAILDSTDAMNLQQIPHSVVILGSGPIGLEFATLWSSQGADVTILATSPRIFPRGSRRISALMAREMKRRGIHIHTSVDLHSLTEGDNQSVTVRYSSPDSTTHTPIPPTAKAPEGGEQTVTLTAQFALVAKGRVPNTAQPWMSKLGVNLDARGLVVTDPYGRTSVEHVWAVGDITPGKQLAHRAFAQGICVAETICGLDSEPVDDHNVPSVTFSQPEIAQVGYSGEEAKANPQFSEIQETSLPMMGNARVFMSQTAGTITVVSGIREQEPGKRVVLGVEMVGPHVTELVAEAEQLVGNHVGVHEASALIHPHPTFSETLGEALLKADGRPLHSR</sequence>
<reference evidence="15 16" key="1">
    <citation type="journal article" date="2017" name="BMC Genomics">
        <title>Comparative genomic and phylogenomic analyses of the Bifidobacteriaceae family.</title>
        <authorList>
            <person name="Lugli G.A."/>
            <person name="Milani C."/>
            <person name="Turroni F."/>
            <person name="Duranti S."/>
            <person name="Mancabelli L."/>
            <person name="Mangifesta M."/>
            <person name="Ferrario C."/>
            <person name="Modesto M."/>
            <person name="Mattarelli P."/>
            <person name="Jiri K."/>
            <person name="van Sinderen D."/>
            <person name="Ventura M."/>
        </authorList>
    </citation>
    <scope>NUCLEOTIDE SEQUENCE [LARGE SCALE GENOMIC DNA]</scope>
    <source>
        <strain evidence="15 16">LMG 21773</strain>
    </source>
</reference>
<dbReference type="InterPro" id="IPR012999">
    <property type="entry name" value="Pyr_OxRdtase_I_AS"/>
</dbReference>
<keyword evidence="16" id="KW-1185">Reference proteome</keyword>
<feature type="compositionally biased region" description="Polar residues" evidence="12">
    <location>
        <begin position="288"/>
        <end position="298"/>
    </location>
</feature>
<dbReference type="AlphaFoldDB" id="A0A261FA66"/>
<feature type="disulfide bond" description="Redox-active" evidence="10">
    <location>
        <begin position="50"/>
        <end position="55"/>
    </location>
</feature>
<feature type="binding site" evidence="9">
    <location>
        <position position="59"/>
    </location>
    <ligand>
        <name>FAD</name>
        <dbReference type="ChEBI" id="CHEBI:57692"/>
    </ligand>
</feature>
<name>A0A261FA66_9BIFI</name>
<evidence type="ECO:0000259" key="13">
    <source>
        <dbReference type="Pfam" id="PF02852"/>
    </source>
</evidence>
<evidence type="ECO:0000256" key="11">
    <source>
        <dbReference type="RuleBase" id="RU003691"/>
    </source>
</evidence>
<dbReference type="PIRSF" id="PIRSF000350">
    <property type="entry name" value="Mercury_reductase_MerA"/>
    <property type="match status" value="1"/>
</dbReference>
<dbReference type="Gene3D" id="3.50.50.60">
    <property type="entry name" value="FAD/NAD(P)-binding domain"/>
    <property type="match status" value="2"/>
</dbReference>
<dbReference type="GO" id="GO:0050660">
    <property type="term" value="F:flavin adenine dinucleotide binding"/>
    <property type="evidence" value="ECO:0007669"/>
    <property type="project" value="TreeGrafter"/>
</dbReference>
<feature type="region of interest" description="Disordered" evidence="12">
    <location>
        <begin position="135"/>
        <end position="163"/>
    </location>
</feature>
<dbReference type="GO" id="GO:0004148">
    <property type="term" value="F:dihydrolipoyl dehydrogenase (NADH) activity"/>
    <property type="evidence" value="ECO:0007669"/>
    <property type="project" value="TreeGrafter"/>
</dbReference>
<dbReference type="InterPro" id="IPR036188">
    <property type="entry name" value="FAD/NAD-bd_sf"/>
</dbReference>
<proteinExistence type="inferred from homology"/>
<comment type="similarity">
    <text evidence="1 11">Belongs to the class-I pyridine nucleotide-disulfide oxidoreductase family.</text>
</comment>